<keyword evidence="6" id="KW-0413">Isomerase</keyword>
<dbReference type="InterPro" id="IPR013825">
    <property type="entry name" value="Topo_IA_cen_sub2"/>
</dbReference>
<evidence type="ECO:0000256" key="5">
    <source>
        <dbReference type="ARBA" id="ARBA00023125"/>
    </source>
</evidence>
<dbReference type="PROSITE" id="PS50880">
    <property type="entry name" value="TOPRIM"/>
    <property type="match status" value="1"/>
</dbReference>
<dbReference type="PANTHER" id="PTHR11390:SF21">
    <property type="entry name" value="DNA TOPOISOMERASE 3-ALPHA"/>
    <property type="match status" value="1"/>
</dbReference>
<dbReference type="InterPro" id="IPR034144">
    <property type="entry name" value="TOPRIM_TopoIII"/>
</dbReference>
<evidence type="ECO:0000256" key="2">
    <source>
        <dbReference type="ARBA" id="ARBA00009446"/>
    </source>
</evidence>
<feature type="domain" description="Topo IA-type catalytic" evidence="12">
    <location>
        <begin position="155"/>
        <end position="648"/>
    </location>
</feature>
<evidence type="ECO:0000256" key="8">
    <source>
        <dbReference type="ARBA" id="ARBA00031985"/>
    </source>
</evidence>
<dbReference type="InterPro" id="IPR013497">
    <property type="entry name" value="Topo_IA_cen"/>
</dbReference>
<dbReference type="PROSITE" id="PS52039">
    <property type="entry name" value="TOPO_IA_2"/>
    <property type="match status" value="1"/>
</dbReference>
<dbReference type="Pfam" id="PF01751">
    <property type="entry name" value="Toprim"/>
    <property type="match status" value="1"/>
</dbReference>
<organism evidence="13 14">
    <name type="scientific">Catonella massiliensis</name>
    <dbReference type="NCBI Taxonomy" id="2799636"/>
    <lineage>
        <taxon>Bacteria</taxon>
        <taxon>Bacillati</taxon>
        <taxon>Bacillota</taxon>
        <taxon>Clostridia</taxon>
        <taxon>Lachnospirales</taxon>
        <taxon>Lachnospiraceae</taxon>
        <taxon>Catonella</taxon>
    </lineage>
</organism>
<evidence type="ECO:0000256" key="4">
    <source>
        <dbReference type="ARBA" id="ARBA00023029"/>
    </source>
</evidence>
<evidence type="ECO:0000259" key="12">
    <source>
        <dbReference type="PROSITE" id="PS52039"/>
    </source>
</evidence>
<dbReference type="PANTHER" id="PTHR11390">
    <property type="entry name" value="PROKARYOTIC DNA TOPOISOMERASE"/>
    <property type="match status" value="1"/>
</dbReference>
<dbReference type="InterPro" id="IPR023405">
    <property type="entry name" value="Topo_IA_core_domain"/>
</dbReference>
<dbReference type="SMART" id="SM00436">
    <property type="entry name" value="TOP1Bc"/>
    <property type="match status" value="1"/>
</dbReference>
<keyword evidence="4" id="KW-0799">Topoisomerase</keyword>
<evidence type="ECO:0000256" key="1">
    <source>
        <dbReference type="ARBA" id="ARBA00000213"/>
    </source>
</evidence>
<dbReference type="InterPro" id="IPR003602">
    <property type="entry name" value="Topo_IA_DNA-bd_dom"/>
</dbReference>
<dbReference type="CDD" id="cd03362">
    <property type="entry name" value="TOPRIM_TopoIA_TopoIII"/>
    <property type="match status" value="1"/>
</dbReference>
<evidence type="ECO:0000259" key="11">
    <source>
        <dbReference type="PROSITE" id="PS50880"/>
    </source>
</evidence>
<evidence type="ECO:0000256" key="9">
    <source>
        <dbReference type="ARBA" id="ARBA00032235"/>
    </source>
</evidence>
<dbReference type="Gene3D" id="3.40.50.140">
    <property type="match status" value="1"/>
</dbReference>
<dbReference type="RefSeq" id="WP_208429386.1">
    <property type="nucleotide sequence ID" value="NZ_JAEPRJ010000001.1"/>
</dbReference>
<dbReference type="EC" id="5.6.2.1" evidence="3"/>
<dbReference type="Gene3D" id="2.70.20.10">
    <property type="entry name" value="Topoisomerase I, domain 3"/>
    <property type="match status" value="1"/>
</dbReference>
<proteinExistence type="inferred from homology"/>
<dbReference type="SMART" id="SM00437">
    <property type="entry name" value="TOP1Ac"/>
    <property type="match status" value="1"/>
</dbReference>
<comment type="catalytic activity">
    <reaction evidence="1">
        <text>ATP-independent breakage of single-stranded DNA, followed by passage and rejoining.</text>
        <dbReference type="EC" id="5.6.2.1"/>
    </reaction>
</comment>
<evidence type="ECO:0000256" key="6">
    <source>
        <dbReference type="ARBA" id="ARBA00023235"/>
    </source>
</evidence>
<dbReference type="Gene3D" id="1.10.460.10">
    <property type="entry name" value="Topoisomerase I, domain 2"/>
    <property type="match status" value="1"/>
</dbReference>
<name>A0ABS1J1K8_9FIRM</name>
<sequence>MGKTLIITEKPSVAGEYADILGVPKRGQGAYSSNEYIITWCVGHLIEMCYPGDYDEKYNKWKLDDLPFLPKTYKYAVIPSVKKQYDVVHNLMNSTEVDTILYAGDSGREGEVIIRLIRNFGGVREGIEERRVWIDSFTEDEIKRGMREAKPISAYDNLAGAGIMRGIEDYAMGINFSRALSVKYGSLLNNKAGTKKYSAIAIGRVMTCVLGMVVRREREIRNFVQTNFYKISGSFGAEGASFLGEWKSGKASKYFESPLLYNEKGFKKEEDAKKLIAELDYSTAVVLKKDKTSEKKKAPLLFNLAELQAECTKRFHISPDATLKAVQELYEGKLTTYPRTDARVITKAVAGEITKNLSGLYAYKPVSEFVLKIRDEGLYKGLEKTQYVDDKKVTDHYAIIPTGNLKEIAKQSELNQKIYDIIVRRFLAIFYPPAIYDKVSLVTGIKHKEGDFTEEFYSYVKVLKEKGYLEVVGFPSKEKDKKDESSDTGDAADEVSDNEALLNLLSSLTKGSPLSVNKLETKEGKTTPPKRYTSGSMILAMENAGQLIEDEELRATIKGAGIGTSATRAGIIEKLVKIGYLALNKKTQILTPMLFGEMVYEVADMAIPAMLNPEMTASWEKGLSGVEAGEISTDKYEETLNTYVRKYIDNIKVKDLSRELGNRLETIKKLQK</sequence>
<dbReference type="SMART" id="SM00493">
    <property type="entry name" value="TOPRIM"/>
    <property type="match status" value="1"/>
</dbReference>
<dbReference type="EMBL" id="JAEPRJ010000001">
    <property type="protein sequence ID" value="MBK5897930.1"/>
    <property type="molecule type" value="Genomic_DNA"/>
</dbReference>
<keyword evidence="14" id="KW-1185">Reference proteome</keyword>
<evidence type="ECO:0000313" key="13">
    <source>
        <dbReference type="EMBL" id="MBK5897930.1"/>
    </source>
</evidence>
<dbReference type="PRINTS" id="PR00417">
    <property type="entry name" value="PRTPISMRASEI"/>
</dbReference>
<dbReference type="Gene3D" id="1.10.290.10">
    <property type="entry name" value="Topoisomerase I, domain 4"/>
    <property type="match status" value="1"/>
</dbReference>
<dbReference type="InterPro" id="IPR003601">
    <property type="entry name" value="Topo_IA_2"/>
</dbReference>
<keyword evidence="5" id="KW-0238">DNA-binding</keyword>
<dbReference type="Pfam" id="PF01131">
    <property type="entry name" value="Topoisom_bac"/>
    <property type="match status" value="1"/>
</dbReference>
<dbReference type="SUPFAM" id="SSF56712">
    <property type="entry name" value="Prokaryotic type I DNA topoisomerase"/>
    <property type="match status" value="1"/>
</dbReference>
<feature type="domain" description="Toprim" evidence="11">
    <location>
        <begin position="3"/>
        <end position="138"/>
    </location>
</feature>
<reference evidence="13 14" key="1">
    <citation type="submission" date="2021-01" db="EMBL/GenBank/DDBJ databases">
        <title>Isolation and description of Catonella massiliensis sp. nov., a novel Catonella species, isolated from a stable periodontitis subject.</title>
        <authorList>
            <person name="Antezack A."/>
            <person name="Boxberger M."/>
            <person name="La Scola B."/>
            <person name="Monnet-Corti V."/>
        </authorList>
    </citation>
    <scope>NUCLEOTIDE SEQUENCE [LARGE SCALE GENOMIC DNA]</scope>
    <source>
        <strain evidence="13 14">Marseille-Q4567</strain>
    </source>
</reference>
<evidence type="ECO:0000256" key="7">
    <source>
        <dbReference type="ARBA" id="ARBA00030003"/>
    </source>
</evidence>
<dbReference type="InterPro" id="IPR013826">
    <property type="entry name" value="Topo_IA_cen_sub3"/>
</dbReference>
<evidence type="ECO:0000256" key="3">
    <source>
        <dbReference type="ARBA" id="ARBA00012891"/>
    </source>
</evidence>
<dbReference type="InterPro" id="IPR023406">
    <property type="entry name" value="Topo_IA_AS"/>
</dbReference>
<protein>
    <recommendedName>
        <fullName evidence="3">DNA topoisomerase</fullName>
        <ecNumber evidence="3">5.6.2.1</ecNumber>
    </recommendedName>
    <alternativeName>
        <fullName evidence="10">Omega-protein</fullName>
    </alternativeName>
    <alternativeName>
        <fullName evidence="9">Relaxing enzyme</fullName>
    </alternativeName>
    <alternativeName>
        <fullName evidence="7">Swivelase</fullName>
    </alternativeName>
    <alternativeName>
        <fullName evidence="8">Untwisting enzyme</fullName>
    </alternativeName>
</protein>
<dbReference type="Proteomes" id="UP000604730">
    <property type="component" value="Unassembled WGS sequence"/>
</dbReference>
<gene>
    <name evidence="13" type="ORF">JJN12_09100</name>
</gene>
<comment type="caution">
    <text evidence="13">The sequence shown here is derived from an EMBL/GenBank/DDBJ whole genome shotgun (WGS) entry which is preliminary data.</text>
</comment>
<comment type="similarity">
    <text evidence="2">Belongs to the type IA topoisomerase family.</text>
</comment>
<evidence type="ECO:0000313" key="14">
    <source>
        <dbReference type="Proteomes" id="UP000604730"/>
    </source>
</evidence>
<dbReference type="InterPro" id="IPR006171">
    <property type="entry name" value="TOPRIM_dom"/>
</dbReference>
<evidence type="ECO:0000256" key="10">
    <source>
        <dbReference type="ARBA" id="ARBA00032877"/>
    </source>
</evidence>
<dbReference type="InterPro" id="IPR013824">
    <property type="entry name" value="Topo_IA_cen_sub1"/>
</dbReference>
<accession>A0ABS1J1K8</accession>
<dbReference type="InterPro" id="IPR000380">
    <property type="entry name" value="Topo_IA"/>
</dbReference>
<dbReference type="PROSITE" id="PS00396">
    <property type="entry name" value="TOPO_IA_1"/>
    <property type="match status" value="1"/>
</dbReference>